<dbReference type="SMART" id="SM01230">
    <property type="entry name" value="Gln-synt_C"/>
    <property type="match status" value="1"/>
</dbReference>
<comment type="caution">
    <text evidence="5">The sequence shown here is derived from an EMBL/GenBank/DDBJ whole genome shotgun (WGS) entry which is preliminary data.</text>
</comment>
<feature type="domain" description="GS catalytic" evidence="4">
    <location>
        <begin position="186"/>
        <end position="620"/>
    </location>
</feature>
<dbReference type="InterPro" id="IPR052725">
    <property type="entry name" value="GS_Type-3"/>
</dbReference>
<dbReference type="PROSITE" id="PS51986">
    <property type="entry name" value="GS_BETA_GRASP"/>
    <property type="match status" value="1"/>
</dbReference>
<evidence type="ECO:0000313" key="6">
    <source>
        <dbReference type="Proteomes" id="UP000182680"/>
    </source>
</evidence>
<dbReference type="InterPro" id="IPR008146">
    <property type="entry name" value="Gln_synth_cat_dom"/>
</dbReference>
<evidence type="ECO:0000313" key="5">
    <source>
        <dbReference type="EMBL" id="SFW57362.1"/>
    </source>
</evidence>
<dbReference type="SUPFAM" id="SSF55931">
    <property type="entry name" value="Glutamine synthetase/guanido kinase"/>
    <property type="match status" value="1"/>
</dbReference>
<dbReference type="Pfam" id="PF12437">
    <property type="entry name" value="GSIII_N"/>
    <property type="match status" value="1"/>
</dbReference>
<dbReference type="Gene3D" id="3.30.590.10">
    <property type="entry name" value="Glutamine synthetase/guanido kinase, catalytic domain"/>
    <property type="match status" value="1"/>
</dbReference>
<dbReference type="InterPro" id="IPR014746">
    <property type="entry name" value="Gln_synth/guanido_kin_cat_dom"/>
</dbReference>
<sequence>MSSVRKKALFMAINTAPVVPVHSDGASCRAEDNFGRYVFGLSTMRKRLPKDVYSKLAKTIRDGERLNPDIADVVANAMKDWAIENGATHYTHWFHPMTGLTAEKHDAFLSPTSDGQVISEFSGKMLISGEPDASSFPSGGIRSTFEARGYTAWDPSVPVFIIPAPYGATLHIPTYFYSYSGEALDRKIPLLRSISALSRQAMRILRLFGNESAAYVRAMVGPEQEYFLVDKNLAALRPDLLLTGRTLLGAPSAKGQEMEDHYFGAIPARVMSFMQDVEKELLALGIPAKTRHNEVAPGQFELAPVYEEANIACDHNMLTMNMMRHMAARHGFICLLHEKPFAGVNGSGKHNNWSMSDSDGQNLLNPGTTPQDNAQFLVFLAAVLRAVHKHGTALRLGTIGAGNDHRLGANEAPPAILSVYLGEQLTGVLDGIISGHGPKSKKSGFMEVGVSTLPPLPVDLSDRNRTSPFAFTGNKFEFRSVGASQSVAPVNIVLNAAVACALDDIATELEASISAGADLNAALQELLPRVFKAHMPVVFNGNGYAESWKAEAARRGLPNHNNTVTALEHYSDPDVMNVFLRHGILTEREILSRQEILLENYCKTICIEGNLMLDMLRTSVLPQCLEAQSRAADAVIKTRAVSGENMAVAEEKYFNKLHTCIFELQNSMDDLEHAIARTVTSNGVLEEAKAARDGILTAMNGCREHADSLEGLVDDTLWVLPKYAELLWSH</sequence>
<comment type="similarity">
    <text evidence="1 2">Belongs to the glutamine synthetase family.</text>
</comment>
<dbReference type="GO" id="GO:0004356">
    <property type="term" value="F:glutamine synthetase activity"/>
    <property type="evidence" value="ECO:0007669"/>
    <property type="project" value="InterPro"/>
</dbReference>
<evidence type="ECO:0000256" key="2">
    <source>
        <dbReference type="RuleBase" id="RU000384"/>
    </source>
</evidence>
<evidence type="ECO:0000259" key="3">
    <source>
        <dbReference type="PROSITE" id="PS51986"/>
    </source>
</evidence>
<gene>
    <name evidence="5" type="ORF">SAMN02910291_01913</name>
</gene>
<reference evidence="6" key="1">
    <citation type="submission" date="2016-11" db="EMBL/GenBank/DDBJ databases">
        <authorList>
            <person name="Jaros S."/>
            <person name="Januszkiewicz K."/>
            <person name="Wedrychowicz H."/>
        </authorList>
    </citation>
    <scope>NUCLEOTIDE SEQUENCE [LARGE SCALE GENOMIC DNA]</scope>
    <source>
        <strain evidence="6">DSM 7057</strain>
    </source>
</reference>
<dbReference type="InterPro" id="IPR022147">
    <property type="entry name" value="GSIII_N"/>
</dbReference>
<accession>A0AA94HUB3</accession>
<dbReference type="Pfam" id="PF18318">
    <property type="entry name" value="Gln-synt_C-ter"/>
    <property type="match status" value="1"/>
</dbReference>
<dbReference type="EMBL" id="FPIW01000035">
    <property type="protein sequence ID" value="SFW57362.1"/>
    <property type="molecule type" value="Genomic_DNA"/>
</dbReference>
<dbReference type="RefSeq" id="WP_072312071.1">
    <property type="nucleotide sequence ID" value="NZ_FPIW01000035.1"/>
</dbReference>
<feature type="domain" description="GS beta-grasp" evidence="3">
    <location>
        <begin position="88"/>
        <end position="181"/>
    </location>
</feature>
<dbReference type="PROSITE" id="PS00181">
    <property type="entry name" value="GLNA_ATP"/>
    <property type="match status" value="1"/>
</dbReference>
<dbReference type="PANTHER" id="PTHR42974">
    <property type="entry name" value="GLUTAMINE SYNTHETASE"/>
    <property type="match status" value="1"/>
</dbReference>
<dbReference type="Pfam" id="PF00120">
    <property type="entry name" value="Gln-synt_C"/>
    <property type="match status" value="1"/>
</dbReference>
<dbReference type="PANTHER" id="PTHR42974:SF1">
    <property type="entry name" value="TYPE-3 GLUTAMINE SYNTHETASE"/>
    <property type="match status" value="1"/>
</dbReference>
<organism evidence="5 6">
    <name type="scientific">Desulfovibrio desulfuricans</name>
    <dbReference type="NCBI Taxonomy" id="876"/>
    <lineage>
        <taxon>Bacteria</taxon>
        <taxon>Pseudomonadati</taxon>
        <taxon>Thermodesulfobacteriota</taxon>
        <taxon>Desulfovibrionia</taxon>
        <taxon>Desulfovibrionales</taxon>
        <taxon>Desulfovibrionaceae</taxon>
        <taxon>Desulfovibrio</taxon>
    </lineage>
</organism>
<dbReference type="PROSITE" id="PS51987">
    <property type="entry name" value="GS_CATALYTIC"/>
    <property type="match status" value="1"/>
</dbReference>
<name>A0AA94HUB3_DESDE</name>
<evidence type="ECO:0000256" key="1">
    <source>
        <dbReference type="PROSITE-ProRule" id="PRU01330"/>
    </source>
</evidence>
<dbReference type="GO" id="GO:0006542">
    <property type="term" value="P:glutamine biosynthetic process"/>
    <property type="evidence" value="ECO:0007669"/>
    <property type="project" value="InterPro"/>
</dbReference>
<dbReference type="InterPro" id="IPR008147">
    <property type="entry name" value="Gln_synt_N"/>
</dbReference>
<dbReference type="InterPro" id="IPR027303">
    <property type="entry name" value="Gln_synth_gly_rich_site"/>
</dbReference>
<dbReference type="Gene3D" id="1.20.120.1560">
    <property type="match status" value="1"/>
</dbReference>
<dbReference type="InterPro" id="IPR040577">
    <property type="entry name" value="Gln-synt_C"/>
</dbReference>
<evidence type="ECO:0000259" key="4">
    <source>
        <dbReference type="PROSITE" id="PS51987"/>
    </source>
</evidence>
<protein>
    <submittedName>
        <fullName evidence="5">Glutamine synthetase</fullName>
    </submittedName>
</protein>
<proteinExistence type="inferred from homology"/>
<dbReference type="Proteomes" id="UP000182680">
    <property type="component" value="Unassembled WGS sequence"/>
</dbReference>
<dbReference type="AlphaFoldDB" id="A0AA94HUB3"/>